<feature type="compositionally biased region" description="Basic residues" evidence="1">
    <location>
        <begin position="30"/>
        <end position="47"/>
    </location>
</feature>
<gene>
    <name evidence="2" type="ORF">HMPREF0731_1654</name>
</gene>
<feature type="region of interest" description="Disordered" evidence="1">
    <location>
        <begin position="1"/>
        <end position="81"/>
    </location>
</feature>
<dbReference type="AlphaFoldDB" id="D5RKP4"/>
<dbReference type="Proteomes" id="UP000005324">
    <property type="component" value="Unassembled WGS sequence"/>
</dbReference>
<comment type="caution">
    <text evidence="2">The sequence shown here is derived from an EMBL/GenBank/DDBJ whole genome shotgun (WGS) entry which is preliminary data.</text>
</comment>
<feature type="compositionally biased region" description="Low complexity" evidence="1">
    <location>
        <begin position="48"/>
        <end position="78"/>
    </location>
</feature>
<evidence type="ECO:0000313" key="3">
    <source>
        <dbReference type="Proteomes" id="UP000005324"/>
    </source>
</evidence>
<reference evidence="2 3" key="1">
    <citation type="submission" date="2010-04" db="EMBL/GenBank/DDBJ databases">
        <authorList>
            <person name="Qin X."/>
            <person name="Bachman B."/>
            <person name="Battles P."/>
            <person name="Bell A."/>
            <person name="Bess C."/>
            <person name="Bickham C."/>
            <person name="Chaboub L."/>
            <person name="Chen D."/>
            <person name="Coyle M."/>
            <person name="Deiros D.R."/>
            <person name="Dinh H."/>
            <person name="Forbes L."/>
            <person name="Fowler G."/>
            <person name="Francisco L."/>
            <person name="Fu Q."/>
            <person name="Gubbala S."/>
            <person name="Hale W."/>
            <person name="Han Y."/>
            <person name="Hemphill L."/>
            <person name="Highlander S.K."/>
            <person name="Hirani K."/>
            <person name="Hogues M."/>
            <person name="Jackson L."/>
            <person name="Jakkamsetti A."/>
            <person name="Javaid M."/>
            <person name="Jiang H."/>
            <person name="Korchina V."/>
            <person name="Kovar C."/>
            <person name="Lara F."/>
            <person name="Lee S."/>
            <person name="Mata R."/>
            <person name="Mathew T."/>
            <person name="Moen C."/>
            <person name="Morales K."/>
            <person name="Munidasa M."/>
            <person name="Nazareth L."/>
            <person name="Ngo R."/>
            <person name="Nguyen L."/>
            <person name="Okwuonu G."/>
            <person name="Ongeri F."/>
            <person name="Patil S."/>
            <person name="Petrosino J."/>
            <person name="Pham C."/>
            <person name="Pham P."/>
            <person name="Pu L.-L."/>
            <person name="Puazo M."/>
            <person name="Raj R."/>
            <person name="Reid J."/>
            <person name="Rouhana J."/>
            <person name="Saada N."/>
            <person name="Shang Y."/>
            <person name="Simmons D."/>
            <person name="Thornton R."/>
            <person name="Warren J."/>
            <person name="Weissenberger G."/>
            <person name="Zhang J."/>
            <person name="Zhang L."/>
            <person name="Zhou C."/>
            <person name="Zhu D."/>
            <person name="Muzny D."/>
            <person name="Worley K."/>
            <person name="Gibbs R."/>
        </authorList>
    </citation>
    <scope>NUCLEOTIDE SEQUENCE [LARGE SCALE GENOMIC DNA]</scope>
    <source>
        <strain evidence="2 3">ATCC 49957</strain>
    </source>
</reference>
<protein>
    <submittedName>
        <fullName evidence="2">Uncharacterized protein</fullName>
    </submittedName>
</protein>
<dbReference type="HOGENOM" id="CLU_2131645_0_0_5"/>
<organism evidence="2 3">
    <name type="scientific">Pseudoroseomonas cervicalis ATCC 49957</name>
    <dbReference type="NCBI Taxonomy" id="525371"/>
    <lineage>
        <taxon>Bacteria</taxon>
        <taxon>Pseudomonadati</taxon>
        <taxon>Pseudomonadota</taxon>
        <taxon>Alphaproteobacteria</taxon>
        <taxon>Acetobacterales</taxon>
        <taxon>Roseomonadaceae</taxon>
        <taxon>Roseomonas</taxon>
    </lineage>
</organism>
<evidence type="ECO:0000313" key="2">
    <source>
        <dbReference type="EMBL" id="EFH12130.1"/>
    </source>
</evidence>
<accession>D5RKP4</accession>
<evidence type="ECO:0000256" key="1">
    <source>
        <dbReference type="SAM" id="MobiDB-lite"/>
    </source>
</evidence>
<name>D5RKP4_9PROT</name>
<keyword evidence="3" id="KW-1185">Reference proteome</keyword>
<sequence length="113" mass="11981">MVSQSAQRIHEPSFPPHADAAHAKMPAGFRPRRGAARKTPRGGRVRRALPGPAAYGANGAGRQALRGTAGTAGAAPSPGRRRWLQCGMGLPYRAEANRFPIIGSLFVKKMKPS</sequence>
<proteinExistence type="predicted"/>
<dbReference type="EMBL" id="ADVL01000273">
    <property type="protein sequence ID" value="EFH12130.1"/>
    <property type="molecule type" value="Genomic_DNA"/>
</dbReference>